<dbReference type="InterPro" id="IPR036388">
    <property type="entry name" value="WH-like_DNA-bd_sf"/>
</dbReference>
<evidence type="ECO:0000256" key="6">
    <source>
        <dbReference type="ARBA" id="ARBA00023125"/>
    </source>
</evidence>
<evidence type="ECO:0000256" key="8">
    <source>
        <dbReference type="ARBA" id="ARBA00038030"/>
    </source>
</evidence>
<keyword evidence="2" id="KW-0812">Transmembrane</keyword>
<feature type="region of interest" description="Disordered" evidence="11">
    <location>
        <begin position="111"/>
        <end position="136"/>
    </location>
</feature>
<dbReference type="EMBL" id="VIKS01000012">
    <property type="protein sequence ID" value="TQV85478.1"/>
    <property type="molecule type" value="Genomic_DNA"/>
</dbReference>
<dbReference type="SUPFAM" id="SSF48452">
    <property type="entry name" value="TPR-like"/>
    <property type="match status" value="1"/>
</dbReference>
<dbReference type="InterPro" id="IPR011990">
    <property type="entry name" value="TPR-like_helical_dom_sf"/>
</dbReference>
<evidence type="ECO:0000256" key="7">
    <source>
        <dbReference type="ARBA" id="ARBA00023136"/>
    </source>
</evidence>
<dbReference type="Gene3D" id="1.25.40.10">
    <property type="entry name" value="Tetratricopeptide repeat domain"/>
    <property type="match status" value="2"/>
</dbReference>
<dbReference type="OrthoDB" id="6199523at2"/>
<feature type="DNA-binding region" description="OmpR/PhoB-type" evidence="10">
    <location>
        <begin position="5"/>
        <end position="103"/>
    </location>
</feature>
<reference evidence="13 14" key="1">
    <citation type="submission" date="2019-07" db="EMBL/GenBank/DDBJ databases">
        <title>Draft genome for Aliikangiella sp. M105.</title>
        <authorList>
            <person name="Wang G."/>
        </authorList>
    </citation>
    <scope>NUCLEOTIDE SEQUENCE [LARGE SCALE GENOMIC DNA]</scope>
    <source>
        <strain evidence="13 14">M105</strain>
    </source>
</reference>
<dbReference type="InterPro" id="IPR001867">
    <property type="entry name" value="OmpR/PhoB-type_DNA-bd"/>
</dbReference>
<dbReference type="PROSITE" id="PS50005">
    <property type="entry name" value="TPR"/>
    <property type="match status" value="1"/>
</dbReference>
<evidence type="ECO:0000256" key="2">
    <source>
        <dbReference type="ARBA" id="ARBA00022692"/>
    </source>
</evidence>
<feature type="repeat" description="TPR" evidence="9">
    <location>
        <begin position="481"/>
        <end position="514"/>
    </location>
</feature>
<comment type="caution">
    <text evidence="13">The sequence shown here is derived from an EMBL/GenBank/DDBJ whole genome shotgun (WGS) entry which is preliminary data.</text>
</comment>
<dbReference type="RefSeq" id="WP_142933155.1">
    <property type="nucleotide sequence ID" value="NZ_ML660168.1"/>
</dbReference>
<accession>A0A545U7P2</accession>
<name>A0A545U7P2_9GAMM</name>
<evidence type="ECO:0000256" key="5">
    <source>
        <dbReference type="ARBA" id="ARBA00022989"/>
    </source>
</evidence>
<evidence type="ECO:0000256" key="1">
    <source>
        <dbReference type="ARBA" id="ARBA00004167"/>
    </source>
</evidence>
<evidence type="ECO:0000313" key="13">
    <source>
        <dbReference type="EMBL" id="TQV85478.1"/>
    </source>
</evidence>
<keyword evidence="7" id="KW-0472">Membrane</keyword>
<dbReference type="PANTHER" id="PTHR46208:SF1">
    <property type="entry name" value="MITOCHONDRIAL IMPORT RECEPTOR SUBUNIT TOM70"/>
    <property type="match status" value="1"/>
</dbReference>
<evidence type="ECO:0000256" key="3">
    <source>
        <dbReference type="ARBA" id="ARBA00022737"/>
    </source>
</evidence>
<keyword evidence="6 10" id="KW-0238">DNA-binding</keyword>
<dbReference type="PANTHER" id="PTHR46208">
    <property type="entry name" value="MITOCHONDRIAL IMPORT RECEPTOR SUBUNIT TOM70"/>
    <property type="match status" value="1"/>
</dbReference>
<keyword evidence="5" id="KW-1133">Transmembrane helix</keyword>
<dbReference type="GO" id="GO:0006355">
    <property type="term" value="P:regulation of DNA-templated transcription"/>
    <property type="evidence" value="ECO:0007669"/>
    <property type="project" value="InterPro"/>
</dbReference>
<sequence>MSNKSNVFWIADWLVEPDLVRLSAGDKQVTIRPKEMDLLVLLAEANGEVVTTQDILDKVWRDTAVNNDSIYYALSQLRKAFGDNRQQPAFIETIPKRGYRLLAQVRSFSDESDVTPDLSGKPDELPIESEENSFQTAQPNSKFSIKTWGSVIVLVASISLLLVKLIEFPSHKNSQANSPAPQSKSILPFNAIAVMPFDDLSIEGDQTYFSNGISDELMNQLARVKGLKVTARTSAYSLKNKSLSVPEIGKALNVGAVVEGSVRLDGQILRVTAQLIDANNGYQLWSKTYQRELNNIFNIQDEISRSIVSALLPELSNKADQLRPKSIPQLNTQAYLLYLKGLDAVKINTHQALEQSVEFFSTALEIEPGFANALTELAFAKLLLLETGASNDSGLRDQAKAHLDEAKRLSPKNGRIYSVLAKHSFFENEPENCAALFRKALELSPNDSESKAQLAMVLYANNKSNSEHLFYEAIKEDPFNDTIRLMYGHYLVKRGRITEALESIQRASEINPRNPNHLWRIAQLYMNQRGNIQQGIKVLETAAKMDRNDPELLYFMQLGYLTLGTLAPQEDLAILNHQKSTMINAFGALIESLYYLNHGREAEAMEAAKSIFDEDNVRFSHGSRELLIRIVTNQLLWLNKPLEAEQFLLTYSPEVRRFKDSPELSISKGAFPKKLRLRSLLSYANILKMLNKNDEYLALMNQMETVNLSYQRRHRDQLKARDYLIEAELLAIQGDNNGALEMLEKSVNKGFRFIWQLDILNNNAFRKINQETRFEQLIEYIQKDMQQQKLALLSP</sequence>
<dbReference type="Gene3D" id="3.40.50.10070">
    <property type="entry name" value="TolB, N-terminal domain"/>
    <property type="match status" value="1"/>
</dbReference>
<dbReference type="AlphaFoldDB" id="A0A545U7P2"/>
<keyword evidence="3" id="KW-0677">Repeat</keyword>
<protein>
    <submittedName>
        <fullName evidence="13">Tetratricopeptide repeat protein</fullName>
    </submittedName>
</protein>
<dbReference type="GO" id="GO:0000160">
    <property type="term" value="P:phosphorelay signal transduction system"/>
    <property type="evidence" value="ECO:0007669"/>
    <property type="project" value="InterPro"/>
</dbReference>
<comment type="similarity">
    <text evidence="8">Belongs to the Tom70 family.</text>
</comment>
<dbReference type="SMART" id="SM00028">
    <property type="entry name" value="TPR"/>
    <property type="match status" value="3"/>
</dbReference>
<evidence type="ECO:0000256" key="9">
    <source>
        <dbReference type="PROSITE-ProRule" id="PRU00339"/>
    </source>
</evidence>
<comment type="subcellular location">
    <subcellularLocation>
        <location evidence="1">Membrane</location>
        <topology evidence="1">Single-pass membrane protein</topology>
    </subcellularLocation>
</comment>
<organism evidence="13 14">
    <name type="scientific">Aliikangiella coralliicola</name>
    <dbReference type="NCBI Taxonomy" id="2592383"/>
    <lineage>
        <taxon>Bacteria</taxon>
        <taxon>Pseudomonadati</taxon>
        <taxon>Pseudomonadota</taxon>
        <taxon>Gammaproteobacteria</taxon>
        <taxon>Oceanospirillales</taxon>
        <taxon>Pleioneaceae</taxon>
        <taxon>Aliikangiella</taxon>
    </lineage>
</organism>
<gene>
    <name evidence="13" type="ORF">FLL46_20145</name>
</gene>
<proteinExistence type="inferred from homology"/>
<dbReference type="Proteomes" id="UP000315439">
    <property type="component" value="Unassembled WGS sequence"/>
</dbReference>
<keyword evidence="4 9" id="KW-0802">TPR repeat</keyword>
<dbReference type="Pfam" id="PF00486">
    <property type="entry name" value="Trans_reg_C"/>
    <property type="match status" value="1"/>
</dbReference>
<evidence type="ECO:0000259" key="12">
    <source>
        <dbReference type="PROSITE" id="PS51755"/>
    </source>
</evidence>
<evidence type="ECO:0000256" key="10">
    <source>
        <dbReference type="PROSITE-ProRule" id="PRU01091"/>
    </source>
</evidence>
<dbReference type="SMART" id="SM00862">
    <property type="entry name" value="Trans_reg_C"/>
    <property type="match status" value="1"/>
</dbReference>
<dbReference type="GO" id="GO:0003677">
    <property type="term" value="F:DNA binding"/>
    <property type="evidence" value="ECO:0007669"/>
    <property type="project" value="UniProtKB-UniRule"/>
</dbReference>
<dbReference type="Pfam" id="PF14559">
    <property type="entry name" value="TPR_19"/>
    <property type="match status" value="1"/>
</dbReference>
<feature type="domain" description="OmpR/PhoB-type" evidence="12">
    <location>
        <begin position="5"/>
        <end position="103"/>
    </location>
</feature>
<dbReference type="PROSITE" id="PS51755">
    <property type="entry name" value="OMPR_PHOB"/>
    <property type="match status" value="1"/>
</dbReference>
<evidence type="ECO:0000256" key="4">
    <source>
        <dbReference type="ARBA" id="ARBA00022803"/>
    </source>
</evidence>
<dbReference type="InterPro" id="IPR016032">
    <property type="entry name" value="Sig_transdc_resp-reg_C-effctor"/>
</dbReference>
<dbReference type="GO" id="GO:0016020">
    <property type="term" value="C:membrane"/>
    <property type="evidence" value="ECO:0007669"/>
    <property type="project" value="UniProtKB-SubCell"/>
</dbReference>
<evidence type="ECO:0000313" key="14">
    <source>
        <dbReference type="Proteomes" id="UP000315439"/>
    </source>
</evidence>
<keyword evidence="14" id="KW-1185">Reference proteome</keyword>
<dbReference type="Gene3D" id="1.10.10.10">
    <property type="entry name" value="Winged helix-like DNA-binding domain superfamily/Winged helix DNA-binding domain"/>
    <property type="match status" value="1"/>
</dbReference>
<dbReference type="SUPFAM" id="SSF46894">
    <property type="entry name" value="C-terminal effector domain of the bipartite response regulators"/>
    <property type="match status" value="1"/>
</dbReference>
<dbReference type="InterPro" id="IPR019734">
    <property type="entry name" value="TPR_rpt"/>
</dbReference>
<dbReference type="CDD" id="cd00383">
    <property type="entry name" value="trans_reg_C"/>
    <property type="match status" value="1"/>
</dbReference>
<evidence type="ECO:0000256" key="11">
    <source>
        <dbReference type="SAM" id="MobiDB-lite"/>
    </source>
</evidence>